<reference evidence="1 2" key="1">
    <citation type="submission" date="2020-10" db="EMBL/GenBank/DDBJ databases">
        <title>Aquamicrobium zhengzhouensis sp. nov., a exopolysaccharide producing bacterium isolated from farmland soil.</title>
        <authorList>
            <person name="Wang X."/>
        </authorList>
    </citation>
    <scope>NUCLEOTIDE SEQUENCE [LARGE SCALE GENOMIC DNA]</scope>
    <source>
        <strain evidence="2">cd-1</strain>
    </source>
</reference>
<name>A0ABS0SFF7_9HYPH</name>
<dbReference type="RefSeq" id="WP_198476933.1">
    <property type="nucleotide sequence ID" value="NZ_JADGMQ010000008.1"/>
</dbReference>
<sequence>MRSSGWDRSGSSRRGLANAGMGLLRLTLLFGSAAIAIALILTPIVAKHAEKLAYADRPVVGVDHMSTGSISGGPNGSGTGYTIRRSVLQNDPSSVCVIRQNGSRSGKC</sequence>
<protein>
    <submittedName>
        <fullName evidence="1">Uncharacterized protein</fullName>
    </submittedName>
</protein>
<gene>
    <name evidence="1" type="ORF">IOD40_12775</name>
</gene>
<dbReference type="Proteomes" id="UP000601789">
    <property type="component" value="Unassembled WGS sequence"/>
</dbReference>
<organism evidence="1 2">
    <name type="scientific">Aquamicrobium zhengzhouense</name>
    <dbReference type="NCBI Taxonomy" id="2781738"/>
    <lineage>
        <taxon>Bacteria</taxon>
        <taxon>Pseudomonadati</taxon>
        <taxon>Pseudomonadota</taxon>
        <taxon>Alphaproteobacteria</taxon>
        <taxon>Hyphomicrobiales</taxon>
        <taxon>Phyllobacteriaceae</taxon>
        <taxon>Aquamicrobium</taxon>
    </lineage>
</organism>
<comment type="caution">
    <text evidence="1">The sequence shown here is derived from an EMBL/GenBank/DDBJ whole genome shotgun (WGS) entry which is preliminary data.</text>
</comment>
<dbReference type="EMBL" id="JADGMQ010000008">
    <property type="protein sequence ID" value="MBI1621534.1"/>
    <property type="molecule type" value="Genomic_DNA"/>
</dbReference>
<keyword evidence="2" id="KW-1185">Reference proteome</keyword>
<evidence type="ECO:0000313" key="2">
    <source>
        <dbReference type="Proteomes" id="UP000601789"/>
    </source>
</evidence>
<evidence type="ECO:0000313" key="1">
    <source>
        <dbReference type="EMBL" id="MBI1621534.1"/>
    </source>
</evidence>
<proteinExistence type="predicted"/>
<accession>A0ABS0SFF7</accession>